<protein>
    <submittedName>
        <fullName evidence="1">Uncharacterized protein</fullName>
    </submittedName>
</protein>
<gene>
    <name evidence="1" type="ORF">ACCO45_006475</name>
</gene>
<evidence type="ECO:0000313" key="1">
    <source>
        <dbReference type="EMBL" id="KAL3958313.1"/>
    </source>
</evidence>
<keyword evidence="2" id="KW-1185">Reference proteome</keyword>
<dbReference type="EMBL" id="JBGNUJ010000006">
    <property type="protein sequence ID" value="KAL3958313.1"/>
    <property type="molecule type" value="Genomic_DNA"/>
</dbReference>
<proteinExistence type="predicted"/>
<sequence>MIDLPLTLTKPLAYPRMQQFPRSDKVQDPQLKAQKQVEFEMVQRAYELLSDDRERQKYDDRALLANLRAQFTKRAEAPAPGLGSQRAPTRPRGYDHSRSRDDIDGSQHGPTRSEVESFAEQYVSRSRPKAAKGPPTLKRSAAYTAYRSSTPPTTGSVSEGQPGARSHARAHSADESSGGQSSSGFDRFFKRGSSGRQSPGIPSPASPSFHQPQVSSSPAPGEAAGSRWNRFRRSSAPSRPRRTASRAGSQGSRASGRSVGSQVSQEDMDKFDYVLQAMEDLLDKHIKKLRGRFLRNLGRSARSHKDQCREAWSRSRRKSWSSMNTMGPGAGTSPNHARYRLLVDLFDDLRLELADFGLHDLSRQGAGSYCTGFCSRIDSFAARLTLYGVKATETE</sequence>
<name>A0ACC4DSP5_PURLI</name>
<dbReference type="Proteomes" id="UP001638806">
    <property type="component" value="Unassembled WGS sequence"/>
</dbReference>
<reference evidence="1" key="1">
    <citation type="submission" date="2024-12" db="EMBL/GenBank/DDBJ databases">
        <title>Comparative genomics and development of molecular markers within Purpureocillium lilacinum and among Purpureocillium species.</title>
        <authorList>
            <person name="Yeh Z.-Y."/>
            <person name="Ni N.-T."/>
            <person name="Lo P.-H."/>
            <person name="Mushyakhwo K."/>
            <person name="Lin C.-F."/>
            <person name="Nai Y.-S."/>
        </authorList>
    </citation>
    <scope>NUCLEOTIDE SEQUENCE</scope>
    <source>
        <strain evidence="1">NCHU-NPUST-175</strain>
    </source>
</reference>
<comment type="caution">
    <text evidence="1">The sequence shown here is derived from an EMBL/GenBank/DDBJ whole genome shotgun (WGS) entry which is preliminary data.</text>
</comment>
<organism evidence="1 2">
    <name type="scientific">Purpureocillium lilacinum</name>
    <name type="common">Paecilomyces lilacinus</name>
    <dbReference type="NCBI Taxonomy" id="33203"/>
    <lineage>
        <taxon>Eukaryota</taxon>
        <taxon>Fungi</taxon>
        <taxon>Dikarya</taxon>
        <taxon>Ascomycota</taxon>
        <taxon>Pezizomycotina</taxon>
        <taxon>Sordariomycetes</taxon>
        <taxon>Hypocreomycetidae</taxon>
        <taxon>Hypocreales</taxon>
        <taxon>Ophiocordycipitaceae</taxon>
        <taxon>Purpureocillium</taxon>
    </lineage>
</organism>
<accession>A0ACC4DSP5</accession>
<evidence type="ECO:0000313" key="2">
    <source>
        <dbReference type="Proteomes" id="UP001638806"/>
    </source>
</evidence>